<dbReference type="AlphaFoldDB" id="A0A5P1FE40"/>
<sequence>MMPTINPSGELVLLDLVTHRRGKVRVGDIVIVRSPEKPTKVVAKRVLGLEGDSVSFLTQPAISTEIETVVVPKGHVWVQGDNIYDSRDSRTFGPVPYGLINGRVLLRVWPPERCGFIEHNVPLQQVASGEMEQNAISD</sequence>
<dbReference type="InterPro" id="IPR036286">
    <property type="entry name" value="LexA/Signal_pep-like_sf"/>
</dbReference>
<dbReference type="InterPro" id="IPR019533">
    <property type="entry name" value="Peptidase_S26"/>
</dbReference>
<dbReference type="GO" id="GO:0004252">
    <property type="term" value="F:serine-type endopeptidase activity"/>
    <property type="evidence" value="ECO:0007669"/>
    <property type="project" value="InterPro"/>
</dbReference>
<dbReference type="CDD" id="cd06530">
    <property type="entry name" value="S26_SPase_I"/>
    <property type="match status" value="1"/>
</dbReference>
<dbReference type="GO" id="GO:0006627">
    <property type="term" value="P:protein processing involved in protein targeting to mitochondrion"/>
    <property type="evidence" value="ECO:0007669"/>
    <property type="project" value="TreeGrafter"/>
</dbReference>
<evidence type="ECO:0000256" key="5">
    <source>
        <dbReference type="ARBA" id="ARBA00023136"/>
    </source>
</evidence>
<comment type="subcellular location">
    <subcellularLocation>
        <location evidence="1">Mitochondrion inner membrane</location>
    </subcellularLocation>
</comment>
<comment type="similarity">
    <text evidence="6">Belongs to the peptidase S26 family. IMP1 subfamily.</text>
</comment>
<comment type="function">
    <text evidence="7">Catalyzes the removal of transit peptides required for the targeting of proteins from the mitochondrial matrix, across the inner membrane, into the inter-membrane space.</text>
</comment>
<dbReference type="PRINTS" id="PR00727">
    <property type="entry name" value="LEADERPTASE"/>
</dbReference>
<dbReference type="InterPro" id="IPR000223">
    <property type="entry name" value="Pept_S26A_signal_pept_1"/>
</dbReference>
<evidence type="ECO:0000313" key="10">
    <source>
        <dbReference type="EMBL" id="ONK75149.1"/>
    </source>
</evidence>
<evidence type="ECO:0000256" key="3">
    <source>
        <dbReference type="ARBA" id="ARBA00022801"/>
    </source>
</evidence>
<dbReference type="SUPFAM" id="SSF51306">
    <property type="entry name" value="LexA/Signal peptidase"/>
    <property type="match status" value="1"/>
</dbReference>
<comment type="subunit">
    <text evidence="8">Heterodimer of 2 subunits, IMP1A/B and IMP12.</text>
</comment>
<keyword evidence="11" id="KW-1185">Reference proteome</keyword>
<evidence type="ECO:0000256" key="8">
    <source>
        <dbReference type="ARBA" id="ARBA00064368"/>
    </source>
</evidence>
<dbReference type="PANTHER" id="PTHR12383">
    <property type="entry name" value="PROTEASE FAMILY S26 MITOCHONDRIAL INNER MEMBRANE PROTEASE-RELATED"/>
    <property type="match status" value="1"/>
</dbReference>
<dbReference type="Proteomes" id="UP000243459">
    <property type="component" value="Chromosome 3"/>
</dbReference>
<feature type="domain" description="Peptidase S26" evidence="9">
    <location>
        <begin position="1"/>
        <end position="56"/>
    </location>
</feature>
<dbReference type="GO" id="GO:0042720">
    <property type="term" value="C:mitochondrial inner membrane peptidase complex"/>
    <property type="evidence" value="ECO:0007669"/>
    <property type="project" value="TreeGrafter"/>
</dbReference>
<dbReference type="Gene3D" id="2.10.109.10">
    <property type="entry name" value="Umud Fragment, subunit A"/>
    <property type="match status" value="1"/>
</dbReference>
<reference evidence="11" key="1">
    <citation type="journal article" date="2017" name="Nat. Commun.">
        <title>The asparagus genome sheds light on the origin and evolution of a young Y chromosome.</title>
        <authorList>
            <person name="Harkess A."/>
            <person name="Zhou J."/>
            <person name="Xu C."/>
            <person name="Bowers J.E."/>
            <person name="Van der Hulst R."/>
            <person name="Ayyampalayam S."/>
            <person name="Mercati F."/>
            <person name="Riccardi P."/>
            <person name="McKain M.R."/>
            <person name="Kakrana A."/>
            <person name="Tang H."/>
            <person name="Ray J."/>
            <person name="Groenendijk J."/>
            <person name="Arikit S."/>
            <person name="Mathioni S.M."/>
            <person name="Nakano M."/>
            <person name="Shan H."/>
            <person name="Telgmann-Rauber A."/>
            <person name="Kanno A."/>
            <person name="Yue Z."/>
            <person name="Chen H."/>
            <person name="Li W."/>
            <person name="Chen Y."/>
            <person name="Xu X."/>
            <person name="Zhang Y."/>
            <person name="Luo S."/>
            <person name="Chen H."/>
            <person name="Gao J."/>
            <person name="Mao Z."/>
            <person name="Pires J.C."/>
            <person name="Luo M."/>
            <person name="Kudrna D."/>
            <person name="Wing R.A."/>
            <person name="Meyers B.C."/>
            <person name="Yi K."/>
            <person name="Kong H."/>
            <person name="Lavrijsen P."/>
            <person name="Sunseri F."/>
            <person name="Falavigna A."/>
            <person name="Ye Y."/>
            <person name="Leebens-Mack J.H."/>
            <person name="Chen G."/>
        </authorList>
    </citation>
    <scope>NUCLEOTIDE SEQUENCE [LARGE SCALE GENOMIC DNA]</scope>
    <source>
        <strain evidence="11">cv. DH0086</strain>
    </source>
</reference>
<feature type="domain" description="Peptidase S26" evidence="9">
    <location>
        <begin position="68"/>
        <end position="109"/>
    </location>
</feature>
<proteinExistence type="inferred from homology"/>
<keyword evidence="5" id="KW-0472">Membrane</keyword>
<dbReference type="OMA" id="GATICKR"/>
<dbReference type="Gramene" id="ONK75149">
    <property type="protein sequence ID" value="ONK75149"/>
    <property type="gene ID" value="A4U43_C03F13870"/>
</dbReference>
<evidence type="ECO:0000256" key="7">
    <source>
        <dbReference type="ARBA" id="ARBA00054895"/>
    </source>
</evidence>
<dbReference type="FunFam" id="2.10.109.10:FF:000014">
    <property type="entry name" value="Inner membrane protease subunit 1"/>
    <property type="match status" value="1"/>
</dbReference>
<organism evidence="10 11">
    <name type="scientific">Asparagus officinalis</name>
    <name type="common">Garden asparagus</name>
    <dbReference type="NCBI Taxonomy" id="4686"/>
    <lineage>
        <taxon>Eukaryota</taxon>
        <taxon>Viridiplantae</taxon>
        <taxon>Streptophyta</taxon>
        <taxon>Embryophyta</taxon>
        <taxon>Tracheophyta</taxon>
        <taxon>Spermatophyta</taxon>
        <taxon>Magnoliopsida</taxon>
        <taxon>Liliopsida</taxon>
        <taxon>Asparagales</taxon>
        <taxon>Asparagaceae</taxon>
        <taxon>Asparagoideae</taxon>
        <taxon>Asparagus</taxon>
    </lineage>
</organism>
<keyword evidence="4" id="KW-0496">Mitochondrion</keyword>
<evidence type="ECO:0000256" key="1">
    <source>
        <dbReference type="ARBA" id="ARBA00004273"/>
    </source>
</evidence>
<protein>
    <recommendedName>
        <fullName evidence="9">Peptidase S26 domain-containing protein</fullName>
    </recommendedName>
</protein>
<evidence type="ECO:0000256" key="4">
    <source>
        <dbReference type="ARBA" id="ARBA00023128"/>
    </source>
</evidence>
<name>A0A5P1FE40_ASPOF</name>
<dbReference type="EMBL" id="CM007383">
    <property type="protein sequence ID" value="ONK75149.1"/>
    <property type="molecule type" value="Genomic_DNA"/>
</dbReference>
<evidence type="ECO:0000259" key="9">
    <source>
        <dbReference type="Pfam" id="PF10502"/>
    </source>
</evidence>
<dbReference type="PANTHER" id="PTHR12383:SF16">
    <property type="entry name" value="MITOCHONDRIAL INNER MEMBRANE PROTEASE SUBUNIT 1"/>
    <property type="match status" value="1"/>
</dbReference>
<dbReference type="GO" id="GO:0006465">
    <property type="term" value="P:signal peptide processing"/>
    <property type="evidence" value="ECO:0007669"/>
    <property type="project" value="InterPro"/>
</dbReference>
<evidence type="ECO:0000256" key="6">
    <source>
        <dbReference type="ARBA" id="ARBA00038445"/>
    </source>
</evidence>
<evidence type="ECO:0000256" key="2">
    <source>
        <dbReference type="ARBA" id="ARBA00022792"/>
    </source>
</evidence>
<evidence type="ECO:0000313" key="11">
    <source>
        <dbReference type="Proteomes" id="UP000243459"/>
    </source>
</evidence>
<keyword evidence="2" id="KW-0999">Mitochondrion inner membrane</keyword>
<gene>
    <name evidence="10" type="ORF">A4U43_C03F13870</name>
</gene>
<keyword evidence="3" id="KW-0378">Hydrolase</keyword>
<accession>A0A5P1FE40</accession>
<dbReference type="OrthoDB" id="308440at2759"/>
<dbReference type="Pfam" id="PF10502">
    <property type="entry name" value="Peptidase_S26"/>
    <property type="match status" value="2"/>
</dbReference>
<dbReference type="InterPro" id="IPR052064">
    <property type="entry name" value="Mito_IMP1_subunit"/>
</dbReference>